<proteinExistence type="predicted"/>
<dbReference type="InterPro" id="IPR041118">
    <property type="entry name" value="Rx_N"/>
</dbReference>
<feature type="domain" description="Disease resistance protein winged helix" evidence="7">
    <location>
        <begin position="420"/>
        <end position="485"/>
    </location>
</feature>
<feature type="domain" description="Disease resistance R13L4/SHOC-2-like LRR" evidence="8">
    <location>
        <begin position="556"/>
        <end position="763"/>
    </location>
</feature>
<evidence type="ECO:0000313" key="9">
    <source>
        <dbReference type="EMBL" id="RVW49873.1"/>
    </source>
</evidence>
<dbReference type="AlphaFoldDB" id="A0A438EQ65"/>
<evidence type="ECO:0000313" key="10">
    <source>
        <dbReference type="Proteomes" id="UP000288805"/>
    </source>
</evidence>
<dbReference type="InterPro" id="IPR027417">
    <property type="entry name" value="P-loop_NTPase"/>
</dbReference>
<evidence type="ECO:0000256" key="2">
    <source>
        <dbReference type="ARBA" id="ARBA00022741"/>
    </source>
</evidence>
<dbReference type="SUPFAM" id="SSF52058">
    <property type="entry name" value="L domain-like"/>
    <property type="match status" value="1"/>
</dbReference>
<protein>
    <submittedName>
        <fullName evidence="9">Putative disease resistance protein RGA3</fullName>
    </submittedName>
</protein>
<dbReference type="SUPFAM" id="SSF52540">
    <property type="entry name" value="P-loop containing nucleoside triphosphate hydrolases"/>
    <property type="match status" value="1"/>
</dbReference>
<dbReference type="Gene3D" id="3.40.50.300">
    <property type="entry name" value="P-loop containing nucleotide triphosphate hydrolases"/>
    <property type="match status" value="1"/>
</dbReference>
<dbReference type="GO" id="GO:0043531">
    <property type="term" value="F:ADP binding"/>
    <property type="evidence" value="ECO:0007669"/>
    <property type="project" value="InterPro"/>
</dbReference>
<evidence type="ECO:0000259" key="8">
    <source>
        <dbReference type="Pfam" id="PF23598"/>
    </source>
</evidence>
<evidence type="ECO:0000259" key="6">
    <source>
        <dbReference type="Pfam" id="PF18052"/>
    </source>
</evidence>
<dbReference type="Gene3D" id="1.20.5.4130">
    <property type="match status" value="1"/>
</dbReference>
<feature type="domain" description="NB-ARC" evidence="5">
    <location>
        <begin position="188"/>
        <end position="358"/>
    </location>
</feature>
<keyword evidence="2" id="KW-0547">Nucleotide-binding</keyword>
<dbReference type="InterPro" id="IPR058922">
    <property type="entry name" value="WHD_DRP"/>
</dbReference>
<dbReference type="Gene3D" id="1.10.8.430">
    <property type="entry name" value="Helical domain of apoptotic protease-activating factors"/>
    <property type="match status" value="1"/>
</dbReference>
<dbReference type="GO" id="GO:0051707">
    <property type="term" value="P:response to other organism"/>
    <property type="evidence" value="ECO:0007669"/>
    <property type="project" value="UniProtKB-ARBA"/>
</dbReference>
<dbReference type="Pfam" id="PF23559">
    <property type="entry name" value="WHD_DRP"/>
    <property type="match status" value="1"/>
</dbReference>
<name>A0A438EQ65_VITVI</name>
<dbReference type="GO" id="GO:0006952">
    <property type="term" value="P:defense response"/>
    <property type="evidence" value="ECO:0007669"/>
    <property type="project" value="UniProtKB-KW"/>
</dbReference>
<dbReference type="InterPro" id="IPR055414">
    <property type="entry name" value="LRR_R13L4/SHOC2-like"/>
</dbReference>
<dbReference type="Pfam" id="PF00931">
    <property type="entry name" value="NB-ARC"/>
    <property type="match status" value="1"/>
</dbReference>
<comment type="caution">
    <text evidence="9">The sequence shown here is derived from an EMBL/GenBank/DDBJ whole genome shotgun (WGS) entry which is preliminary data.</text>
</comment>
<dbReference type="EMBL" id="QGNW01001219">
    <property type="protein sequence ID" value="RVW49873.1"/>
    <property type="molecule type" value="Genomic_DNA"/>
</dbReference>
<keyword evidence="3" id="KW-0611">Plant defense</keyword>
<dbReference type="InterPro" id="IPR002182">
    <property type="entry name" value="NB-ARC"/>
</dbReference>
<sequence>MAESLEHVVPDLVLEKLDSLLAQGIGLEKRLDVGSELKLLRATLSTIQDLVLVAEGQPTQKTEGSELGIWLYDITQAMDSMPSLLDELQLEVLGRKAAQRTRPGSIKREVRSLFLRSNSLASTISHIKEVRMKLEKIASQKPNFNSTVYAKRVVDMHVRPRHVDMYVKPRKRGMAQFSIGATDIIGRDQEKKNIIQLLMHSGDGENVSVLPIVGVGGIGKTTLVRWVYDDVQIATHFQKRMWVYVSESFNITKMIKEMIYSATGEKCGNLTLDQLQTRLRRILDGKRFLLILDDVWNRDREKWLKLRALLMGGGHGSKIVVTTRKIGVGPIMGTIQTYVLSPLPPEESWSLFLKHACVERVEGESSNLMEFGYQVVEKCGGIPIQVRMSGNLMYSAKETEDWTSMRDNGIWSSEHLPALNDDLVQLWIMHDLIKPISNQGDKEMEDIGEEYIKELYERSFFQDFEKREHGACFRIRMHDLVHDLAASLAQQENIMLTFAAKNISRKIRHVSFSDEDWSGHEQKVLNFLGKLTDVQTILFPVDGVGLNNESIVNTCIERFKSMQVLDLSDSRFEALPESITSLKNLRFLSLKRNDRIMKLPDSISRLKNLRALMLGGCSELSNLPKDMELMINLRHLEITTKEEALPALNSFKSLRYLGVVGCVNLKSLFLGRETFTALGTLFIHRCPSLVSLPCGVRHLSALKILRIDDCGTLDLLDGDDDNVPGLKSLKLLVIVKLPRLTTLPKWILQAAASPFNTLSCIVIEACPNFRGLPQEVLQKLDSYPKFKIEDCPKSIVSTQMHMKYAHAQNSESAKALEEVYKN</sequence>
<keyword evidence="4" id="KW-0067">ATP-binding</keyword>
<dbReference type="Proteomes" id="UP000288805">
    <property type="component" value="Unassembled WGS sequence"/>
</dbReference>
<feature type="domain" description="Disease resistance N-terminal" evidence="6">
    <location>
        <begin position="13"/>
        <end position="101"/>
    </location>
</feature>
<evidence type="ECO:0000256" key="1">
    <source>
        <dbReference type="ARBA" id="ARBA00022737"/>
    </source>
</evidence>
<evidence type="ECO:0000256" key="3">
    <source>
        <dbReference type="ARBA" id="ARBA00022821"/>
    </source>
</evidence>
<dbReference type="InterPro" id="IPR042197">
    <property type="entry name" value="Apaf_helical"/>
</dbReference>
<evidence type="ECO:0000259" key="5">
    <source>
        <dbReference type="Pfam" id="PF00931"/>
    </source>
</evidence>
<gene>
    <name evidence="9" type="primary">RGA3_30</name>
    <name evidence="9" type="ORF">CK203_105845</name>
</gene>
<dbReference type="PANTHER" id="PTHR36766">
    <property type="entry name" value="PLANT BROAD-SPECTRUM MILDEW RESISTANCE PROTEIN RPW8"/>
    <property type="match status" value="1"/>
</dbReference>
<accession>A0A438EQ65</accession>
<evidence type="ECO:0000259" key="7">
    <source>
        <dbReference type="Pfam" id="PF23559"/>
    </source>
</evidence>
<dbReference type="InterPro" id="IPR032675">
    <property type="entry name" value="LRR_dom_sf"/>
</dbReference>
<dbReference type="PRINTS" id="PR00364">
    <property type="entry name" value="DISEASERSIST"/>
</dbReference>
<keyword evidence="1" id="KW-0677">Repeat</keyword>
<dbReference type="Gene3D" id="3.80.10.10">
    <property type="entry name" value="Ribonuclease Inhibitor"/>
    <property type="match status" value="1"/>
</dbReference>
<dbReference type="Pfam" id="PF18052">
    <property type="entry name" value="Rx_N"/>
    <property type="match status" value="1"/>
</dbReference>
<dbReference type="GO" id="GO:0005524">
    <property type="term" value="F:ATP binding"/>
    <property type="evidence" value="ECO:0007669"/>
    <property type="project" value="UniProtKB-KW"/>
</dbReference>
<organism evidence="9 10">
    <name type="scientific">Vitis vinifera</name>
    <name type="common">Grape</name>
    <dbReference type="NCBI Taxonomy" id="29760"/>
    <lineage>
        <taxon>Eukaryota</taxon>
        <taxon>Viridiplantae</taxon>
        <taxon>Streptophyta</taxon>
        <taxon>Embryophyta</taxon>
        <taxon>Tracheophyta</taxon>
        <taxon>Spermatophyta</taxon>
        <taxon>Magnoliopsida</taxon>
        <taxon>eudicotyledons</taxon>
        <taxon>Gunneridae</taxon>
        <taxon>Pentapetalae</taxon>
        <taxon>rosids</taxon>
        <taxon>Vitales</taxon>
        <taxon>Vitaceae</taxon>
        <taxon>Viteae</taxon>
        <taxon>Vitis</taxon>
    </lineage>
</organism>
<dbReference type="Pfam" id="PF23598">
    <property type="entry name" value="LRR_14"/>
    <property type="match status" value="1"/>
</dbReference>
<reference evidence="9 10" key="1">
    <citation type="journal article" date="2018" name="PLoS Genet.">
        <title>Population sequencing reveals clonal diversity and ancestral inbreeding in the grapevine cultivar Chardonnay.</title>
        <authorList>
            <person name="Roach M.J."/>
            <person name="Johnson D.L."/>
            <person name="Bohlmann J."/>
            <person name="van Vuuren H.J."/>
            <person name="Jones S.J."/>
            <person name="Pretorius I.S."/>
            <person name="Schmidt S.A."/>
            <person name="Borneman A.R."/>
        </authorList>
    </citation>
    <scope>NUCLEOTIDE SEQUENCE [LARGE SCALE GENOMIC DNA]</scope>
    <source>
        <strain evidence="10">cv. Chardonnay</strain>
        <tissue evidence="9">Leaf</tissue>
    </source>
</reference>
<dbReference type="FunFam" id="3.40.50.300:FF:001091">
    <property type="entry name" value="Probable disease resistance protein At1g61300"/>
    <property type="match status" value="1"/>
</dbReference>
<evidence type="ECO:0000256" key="4">
    <source>
        <dbReference type="ARBA" id="ARBA00022840"/>
    </source>
</evidence>
<dbReference type="PANTHER" id="PTHR36766:SF61">
    <property type="entry name" value="NB-ARC DOMAIN DISEASE RESISTANCE PROTEIN"/>
    <property type="match status" value="1"/>
</dbReference>